<reference evidence="3" key="1">
    <citation type="journal article" date="2005" name="Plant Cell">
        <title>A continent of plant defense peptide diversity: cyclotides in Australian Hybanthus (Violaceae).</title>
        <authorList>
            <person name="Simonsen S.M."/>
            <person name="Sando L."/>
            <person name="Ireland D.C."/>
            <person name="Colgrave M.L."/>
            <person name="Bharathi R."/>
            <person name="Goeransson U."/>
            <person name="Craik D.J."/>
        </authorList>
    </citation>
    <scope>NUCLEOTIDE SEQUENCE</scope>
</reference>
<proteinExistence type="evidence at transcript level"/>
<dbReference type="InterPro" id="IPR005535">
    <property type="entry name" value="Cyclotide"/>
</dbReference>
<organism evidence="3">
    <name type="scientific">Hybanthus floribundus subsp. floribundus</name>
    <dbReference type="NCBI Taxonomy" id="351361"/>
    <lineage>
        <taxon>Eukaryota</taxon>
        <taxon>Viridiplantae</taxon>
        <taxon>Streptophyta</taxon>
        <taxon>Embryophyta</taxon>
        <taxon>Tracheophyta</taxon>
        <taxon>Spermatophyta</taxon>
        <taxon>Magnoliopsida</taxon>
        <taxon>eudicotyledons</taxon>
        <taxon>Gunneridae</taxon>
        <taxon>Pentapetalae</taxon>
        <taxon>rosids</taxon>
        <taxon>fabids</taxon>
        <taxon>Malpighiales</taxon>
        <taxon>Violaceae</taxon>
        <taxon>Hybanthus</taxon>
    </lineage>
</organism>
<dbReference type="GO" id="GO:0006952">
    <property type="term" value="P:defense response"/>
    <property type="evidence" value="ECO:0007669"/>
    <property type="project" value="UniProtKB-KW"/>
</dbReference>
<sequence>AAFALPALASFEKDVITPRGIELMLKKTNFPLSNIMLEEDTMSALVKTKTLISDTVFDALLKNSHTNGGNIPCGESCIFFPCFNPGCSCKDNLCYYNSLVGN</sequence>
<evidence type="ECO:0000256" key="1">
    <source>
        <dbReference type="ARBA" id="ARBA00022821"/>
    </source>
</evidence>
<accession>Q30CB1</accession>
<dbReference type="EMBL" id="DQ187932">
    <property type="protein sequence ID" value="ABB04000.1"/>
    <property type="molecule type" value="mRNA"/>
</dbReference>
<keyword evidence="2" id="KW-1015">Disulfide bond</keyword>
<keyword evidence="1" id="KW-0611">Plant defense</keyword>
<dbReference type="PROSITE" id="PS51052">
    <property type="entry name" value="CYCLOTIDE"/>
    <property type="match status" value="1"/>
</dbReference>
<protein>
    <submittedName>
        <fullName evidence="3">Cyclotide M</fullName>
    </submittedName>
</protein>
<evidence type="ECO:0000313" key="3">
    <source>
        <dbReference type="EMBL" id="ABB04000.1"/>
    </source>
</evidence>
<feature type="non-terminal residue" evidence="3">
    <location>
        <position position="1"/>
    </location>
</feature>
<dbReference type="AlphaFoldDB" id="Q30CB1"/>
<dbReference type="SUPFAM" id="SSF57038">
    <property type="entry name" value="Cyclotides"/>
    <property type="match status" value="1"/>
</dbReference>
<dbReference type="Pfam" id="PF03784">
    <property type="entry name" value="Cyclotide"/>
    <property type="match status" value="1"/>
</dbReference>
<dbReference type="InterPro" id="IPR036146">
    <property type="entry name" value="Cyclotide_sf"/>
</dbReference>
<evidence type="ECO:0000256" key="2">
    <source>
        <dbReference type="ARBA" id="ARBA00023157"/>
    </source>
</evidence>
<name>Q30CB1_HYBFL</name>